<dbReference type="Proteomes" id="UP000259273">
    <property type="component" value="Unassembled WGS sequence"/>
</dbReference>
<dbReference type="AlphaFoldDB" id="A0A3C1KPK6"/>
<dbReference type="EMBL" id="DMND01000174">
    <property type="protein sequence ID" value="HAN28587.1"/>
    <property type="molecule type" value="Genomic_DNA"/>
</dbReference>
<evidence type="ECO:0000313" key="2">
    <source>
        <dbReference type="EMBL" id="HAN28587.1"/>
    </source>
</evidence>
<dbReference type="GO" id="GO:0006950">
    <property type="term" value="P:response to stress"/>
    <property type="evidence" value="ECO:0007669"/>
    <property type="project" value="UniProtKB-ARBA"/>
</dbReference>
<name>A0A3C1KPK6_9GAMM</name>
<dbReference type="PANTHER" id="PTHR38773:SF1">
    <property type="entry name" value="PROTEIN SPRT"/>
    <property type="match status" value="1"/>
</dbReference>
<dbReference type="SMART" id="SM00731">
    <property type="entry name" value="SprT"/>
    <property type="match status" value="1"/>
</dbReference>
<organism evidence="2 3">
    <name type="scientific">Haliea salexigens</name>
    <dbReference type="NCBI Taxonomy" id="287487"/>
    <lineage>
        <taxon>Bacteria</taxon>
        <taxon>Pseudomonadati</taxon>
        <taxon>Pseudomonadota</taxon>
        <taxon>Gammaproteobacteria</taxon>
        <taxon>Cellvibrionales</taxon>
        <taxon>Halieaceae</taxon>
        <taxon>Haliea</taxon>
    </lineage>
</organism>
<sequence>EPIGTAQRAQVIAATQAWVDRAVALLAQPLALPTVLFDLSGGSAGMFRVQGASCSIRYNPWIFARHFDENLQHTVPHEVAHYVVHMRYPRRRLKPHGPQWQQVMQLFGRPPRVTFDLALDGVPMRRQRRHPYHCGCREHAVSTVRHNRMREGRARYLCRYCSGVLRPAG</sequence>
<accession>A0A3C1KPK6</accession>
<proteinExistence type="predicted"/>
<feature type="non-terminal residue" evidence="2">
    <location>
        <position position="1"/>
    </location>
</feature>
<gene>
    <name evidence="2" type="ORF">DCP75_12855</name>
</gene>
<evidence type="ECO:0000259" key="1">
    <source>
        <dbReference type="SMART" id="SM00731"/>
    </source>
</evidence>
<reference evidence="2 3" key="1">
    <citation type="journal article" date="2018" name="Nat. Biotechnol.">
        <title>A standardized bacterial taxonomy based on genome phylogeny substantially revises the tree of life.</title>
        <authorList>
            <person name="Parks D.H."/>
            <person name="Chuvochina M."/>
            <person name="Waite D.W."/>
            <person name="Rinke C."/>
            <person name="Skarshewski A."/>
            <person name="Chaumeil P.A."/>
            <person name="Hugenholtz P."/>
        </authorList>
    </citation>
    <scope>NUCLEOTIDE SEQUENCE [LARGE SCALE GENOMIC DNA]</scope>
    <source>
        <strain evidence="2">UBA9158</strain>
    </source>
</reference>
<comment type="caution">
    <text evidence="2">The sequence shown here is derived from an EMBL/GenBank/DDBJ whole genome shotgun (WGS) entry which is preliminary data.</text>
</comment>
<dbReference type="STRING" id="1121937.GCA_000423125_00409"/>
<dbReference type="InterPro" id="IPR006640">
    <property type="entry name" value="SprT-like_domain"/>
</dbReference>
<dbReference type="PANTHER" id="PTHR38773">
    <property type="entry name" value="PROTEIN SPRT"/>
    <property type="match status" value="1"/>
</dbReference>
<feature type="domain" description="SprT-like" evidence="1">
    <location>
        <begin position="13"/>
        <end position="168"/>
    </location>
</feature>
<dbReference type="Pfam" id="PF10263">
    <property type="entry name" value="SprT-like"/>
    <property type="match status" value="1"/>
</dbReference>
<evidence type="ECO:0000313" key="3">
    <source>
        <dbReference type="Proteomes" id="UP000259273"/>
    </source>
</evidence>
<protein>
    <submittedName>
        <fullName evidence="2">Metallopeptidase (SprT family)</fullName>
    </submittedName>
</protein>